<keyword evidence="6 7" id="KW-0472">Membrane</keyword>
<evidence type="ECO:0000256" key="2">
    <source>
        <dbReference type="ARBA" id="ARBA00007400"/>
    </source>
</evidence>
<reference evidence="9 10" key="1">
    <citation type="submission" date="2016-05" db="EMBL/GenBank/DDBJ databases">
        <title>Compelete Genome Sequence of Bacteriochlorophyll-Synthesizing Bacterium Porphyrobacter neustonensis DSM 9434.</title>
        <authorList>
            <person name="Shi X.-L."/>
            <person name="Wu Y.-H."/>
            <person name="Cheng H."/>
            <person name="Xu L."/>
            <person name="Zhang X.-Q."/>
            <person name="Wang C.-S."/>
            <person name="Xu X.-W."/>
        </authorList>
    </citation>
    <scope>NUCLEOTIDE SEQUENCE [LARGE SCALE GENOMIC DNA]</scope>
    <source>
        <strain evidence="9 10">DSM 9434</strain>
    </source>
</reference>
<feature type="transmembrane region" description="Helical" evidence="7">
    <location>
        <begin position="169"/>
        <end position="189"/>
    </location>
</feature>
<feature type="transmembrane region" description="Helical" evidence="7">
    <location>
        <begin position="31"/>
        <end position="53"/>
    </location>
</feature>
<evidence type="ECO:0000256" key="3">
    <source>
        <dbReference type="ARBA" id="ARBA00022475"/>
    </source>
</evidence>
<feature type="transmembrane region" description="Helical" evidence="7">
    <location>
        <begin position="302"/>
        <end position="327"/>
    </location>
</feature>
<dbReference type="PANTHER" id="PTHR40074:SF2">
    <property type="entry name" value="O-ACETYLTRANSFERASE WECH"/>
    <property type="match status" value="1"/>
</dbReference>
<dbReference type="InterPro" id="IPR002656">
    <property type="entry name" value="Acyl_transf_3_dom"/>
</dbReference>
<dbReference type="EMBL" id="CP016033">
    <property type="protein sequence ID" value="ANK13415.1"/>
    <property type="molecule type" value="Genomic_DNA"/>
</dbReference>
<evidence type="ECO:0000256" key="1">
    <source>
        <dbReference type="ARBA" id="ARBA00004651"/>
    </source>
</evidence>
<organism evidence="9 10">
    <name type="scientific">Erythrobacter neustonensis</name>
    <dbReference type="NCBI Taxonomy" id="1112"/>
    <lineage>
        <taxon>Bacteria</taxon>
        <taxon>Pseudomonadati</taxon>
        <taxon>Pseudomonadota</taxon>
        <taxon>Alphaproteobacteria</taxon>
        <taxon>Sphingomonadales</taxon>
        <taxon>Erythrobacteraceae</taxon>
        <taxon>Erythrobacter/Porphyrobacter group</taxon>
        <taxon>Erythrobacter</taxon>
    </lineage>
</organism>
<dbReference type="PANTHER" id="PTHR40074">
    <property type="entry name" value="O-ACETYLTRANSFERASE WECH"/>
    <property type="match status" value="1"/>
</dbReference>
<dbReference type="Pfam" id="PF01757">
    <property type="entry name" value="Acyl_transf_3"/>
    <property type="match status" value="1"/>
</dbReference>
<dbReference type="GO" id="GO:0009246">
    <property type="term" value="P:enterobacterial common antigen biosynthetic process"/>
    <property type="evidence" value="ECO:0007669"/>
    <property type="project" value="TreeGrafter"/>
</dbReference>
<dbReference type="STRING" id="1112.A9D12_11225"/>
<sequence length="341" mass="36991">MAIIFVVLIHANNAMLQRGVALTPDAFSPVWTAFHILSHNATVYFALISGILYAYRLHDKPHAAFLRSRFEAVIIPYVLVSTGLTALMLAMAARRSGEWPRAHEALLRIIGNILTGDAWNHLWYIPVVAILYLISPLLLRAVENPRTGRVFAVTMVCLPLVFSRTATDITIAMLVYFSGVYTAGLVIGRDPERILARLSRSIAPLSFVAAGAAVTVWLLDRSGIEFAGPVSFRESAIYVLRMSLAVLMLIGLRAGMGSLGPAARRALDRIAAYSFGIYFLHAPLLRPIVGVIGPLVPAGNPAWALVLAVMASFVTALVLTWLVVHVVKIAAGNRSKFLVGS</sequence>
<feature type="transmembrane region" description="Helical" evidence="7">
    <location>
        <begin position="271"/>
        <end position="296"/>
    </location>
</feature>
<evidence type="ECO:0000313" key="10">
    <source>
        <dbReference type="Proteomes" id="UP000078263"/>
    </source>
</evidence>
<accession>A0A192D5Q0</accession>
<dbReference type="GO" id="GO:0005886">
    <property type="term" value="C:plasma membrane"/>
    <property type="evidence" value="ECO:0007669"/>
    <property type="project" value="UniProtKB-SubCell"/>
</dbReference>
<evidence type="ECO:0000256" key="4">
    <source>
        <dbReference type="ARBA" id="ARBA00022692"/>
    </source>
</evidence>
<name>A0A192D5Q0_9SPHN</name>
<protein>
    <recommendedName>
        <fullName evidence="8">Acyltransferase 3 domain-containing protein</fullName>
    </recommendedName>
</protein>
<dbReference type="AlphaFoldDB" id="A0A192D5Q0"/>
<dbReference type="GO" id="GO:0016413">
    <property type="term" value="F:O-acetyltransferase activity"/>
    <property type="evidence" value="ECO:0007669"/>
    <property type="project" value="TreeGrafter"/>
</dbReference>
<dbReference type="KEGG" id="pns:A9D12_11225"/>
<evidence type="ECO:0000256" key="5">
    <source>
        <dbReference type="ARBA" id="ARBA00022989"/>
    </source>
</evidence>
<feature type="transmembrane region" description="Helical" evidence="7">
    <location>
        <begin position="146"/>
        <end position="163"/>
    </location>
</feature>
<keyword evidence="5 7" id="KW-1133">Transmembrane helix</keyword>
<gene>
    <name evidence="9" type="ORF">A9D12_11225</name>
</gene>
<keyword evidence="4 7" id="KW-0812">Transmembrane</keyword>
<dbReference type="Proteomes" id="UP000078263">
    <property type="component" value="Chromosome"/>
</dbReference>
<comment type="subcellular location">
    <subcellularLocation>
        <location evidence="1">Cell membrane</location>
        <topology evidence="1">Multi-pass membrane protein</topology>
    </subcellularLocation>
</comment>
<feature type="transmembrane region" description="Helical" evidence="7">
    <location>
        <begin position="121"/>
        <end position="139"/>
    </location>
</feature>
<keyword evidence="3" id="KW-1003">Cell membrane</keyword>
<keyword evidence="10" id="KW-1185">Reference proteome</keyword>
<proteinExistence type="inferred from homology"/>
<evidence type="ECO:0000313" key="9">
    <source>
        <dbReference type="EMBL" id="ANK13415.1"/>
    </source>
</evidence>
<comment type="similarity">
    <text evidence="2">Belongs to the acyltransferase 3 family.</text>
</comment>
<evidence type="ECO:0000259" key="8">
    <source>
        <dbReference type="Pfam" id="PF01757"/>
    </source>
</evidence>
<evidence type="ECO:0000256" key="6">
    <source>
        <dbReference type="ARBA" id="ARBA00023136"/>
    </source>
</evidence>
<feature type="transmembrane region" description="Helical" evidence="7">
    <location>
        <begin position="201"/>
        <end position="219"/>
    </location>
</feature>
<evidence type="ECO:0000256" key="7">
    <source>
        <dbReference type="SAM" id="Phobius"/>
    </source>
</evidence>
<feature type="transmembrane region" description="Helical" evidence="7">
    <location>
        <begin position="74"/>
        <end position="93"/>
    </location>
</feature>
<feature type="transmembrane region" description="Helical" evidence="7">
    <location>
        <begin position="239"/>
        <end position="259"/>
    </location>
</feature>
<feature type="domain" description="Acyltransferase 3" evidence="8">
    <location>
        <begin position="2"/>
        <end position="322"/>
    </location>
</feature>